<dbReference type="Pfam" id="PF00005">
    <property type="entry name" value="ABC_tran"/>
    <property type="match status" value="1"/>
</dbReference>
<keyword evidence="3" id="KW-0547">Nucleotide-binding</keyword>
<comment type="subcellular location">
    <subcellularLocation>
        <location evidence="1">Cell membrane</location>
        <topology evidence="1">Peripheral membrane protein</topology>
    </subcellularLocation>
</comment>
<evidence type="ECO:0000256" key="3">
    <source>
        <dbReference type="ARBA" id="ARBA00022741"/>
    </source>
</evidence>
<accession>A0ABZ3CBC8</accession>
<evidence type="ECO:0000259" key="6">
    <source>
        <dbReference type="PROSITE" id="PS50893"/>
    </source>
</evidence>
<proteinExistence type="predicted"/>
<dbReference type="InterPro" id="IPR050763">
    <property type="entry name" value="ABC_transporter_ATP-binding"/>
</dbReference>
<feature type="domain" description="ABC transporter" evidence="6">
    <location>
        <begin position="11"/>
        <end position="234"/>
    </location>
</feature>
<sequence>MQGAARADAPLQLDGVGRRFGDHWAVRDASLTITPGESVALLGPNGAGKSTLVALACGLRRPTQGDVRLFGRDPRRASARRWLGVVPQANALPEMLRVGEVVELVARHHRDPVPTAELLDGIDLAGARRTFCGALSGGQRRRVMVALALVGRPRLLVLDEPTTGMDAESREALWQRLADHHAAGGAMLLTSHHVEEAERLCRTAIVLRRGTVAERGPIAALKQRYGTATVTLDTPVRPERLGDLAAVRHAGALGPGRVELVTSDADETVRALVGAGVEFAHLQINRASLTDVVATLGSEES</sequence>
<dbReference type="SMART" id="SM00382">
    <property type="entry name" value="AAA"/>
    <property type="match status" value="1"/>
</dbReference>
<dbReference type="PANTHER" id="PTHR42711">
    <property type="entry name" value="ABC TRANSPORTER ATP-BINDING PROTEIN"/>
    <property type="match status" value="1"/>
</dbReference>
<keyword evidence="2" id="KW-0813">Transport</keyword>
<dbReference type="InterPro" id="IPR003439">
    <property type="entry name" value="ABC_transporter-like_ATP-bd"/>
</dbReference>
<keyword evidence="4 7" id="KW-0067">ATP-binding</keyword>
<evidence type="ECO:0000313" key="8">
    <source>
        <dbReference type="Proteomes" id="UP001434337"/>
    </source>
</evidence>
<dbReference type="PROSITE" id="PS00211">
    <property type="entry name" value="ABC_TRANSPORTER_1"/>
    <property type="match status" value="1"/>
</dbReference>
<dbReference type="EMBL" id="CP115965">
    <property type="protein sequence ID" value="WZX00105.1"/>
    <property type="molecule type" value="Genomic_DNA"/>
</dbReference>
<name>A0ABZ3CBC8_9ACTN</name>
<dbReference type="GO" id="GO:0005524">
    <property type="term" value="F:ATP binding"/>
    <property type="evidence" value="ECO:0007669"/>
    <property type="project" value="UniProtKB-KW"/>
</dbReference>
<evidence type="ECO:0000256" key="4">
    <source>
        <dbReference type="ARBA" id="ARBA00022840"/>
    </source>
</evidence>
<dbReference type="InterPro" id="IPR003593">
    <property type="entry name" value="AAA+_ATPase"/>
</dbReference>
<dbReference type="PANTHER" id="PTHR42711:SF17">
    <property type="entry name" value="ABC TRANSPORTER ATP-BINDING PROTEIN"/>
    <property type="match status" value="1"/>
</dbReference>
<dbReference type="InterPro" id="IPR027417">
    <property type="entry name" value="P-loop_NTPase"/>
</dbReference>
<dbReference type="CDD" id="cd03230">
    <property type="entry name" value="ABC_DR_subfamily_A"/>
    <property type="match status" value="1"/>
</dbReference>
<evidence type="ECO:0000256" key="1">
    <source>
        <dbReference type="ARBA" id="ARBA00004202"/>
    </source>
</evidence>
<dbReference type="InterPro" id="IPR017871">
    <property type="entry name" value="ABC_transporter-like_CS"/>
</dbReference>
<evidence type="ECO:0000256" key="5">
    <source>
        <dbReference type="ARBA" id="ARBA00023251"/>
    </source>
</evidence>
<keyword evidence="5" id="KW-0046">Antibiotic resistance</keyword>
<organism evidence="7 8">
    <name type="scientific">Propioniciclava soli</name>
    <dbReference type="NCBI Taxonomy" id="2775081"/>
    <lineage>
        <taxon>Bacteria</taxon>
        <taxon>Bacillati</taxon>
        <taxon>Actinomycetota</taxon>
        <taxon>Actinomycetes</taxon>
        <taxon>Propionibacteriales</taxon>
        <taxon>Propionibacteriaceae</taxon>
        <taxon>Propioniciclava</taxon>
    </lineage>
</organism>
<evidence type="ECO:0000256" key="2">
    <source>
        <dbReference type="ARBA" id="ARBA00022448"/>
    </source>
</evidence>
<reference evidence="7 8" key="1">
    <citation type="journal article" date="2023" name="Environ Microbiome">
        <title>A coral-associated actinobacterium mitigates coral bleaching under heat stress.</title>
        <authorList>
            <person name="Li J."/>
            <person name="Zou Y."/>
            <person name="Li Q."/>
            <person name="Zhang J."/>
            <person name="Bourne D.G."/>
            <person name="Lyu Y."/>
            <person name="Liu C."/>
            <person name="Zhang S."/>
        </authorList>
    </citation>
    <scope>NUCLEOTIDE SEQUENCE [LARGE SCALE GENOMIC DNA]</scope>
    <source>
        <strain evidence="7 8">SCSIO 13291</strain>
    </source>
</reference>
<gene>
    <name evidence="7" type="ORF">PCC79_07965</name>
</gene>
<protein>
    <submittedName>
        <fullName evidence="7">ABC transporter ATP-binding protein</fullName>
    </submittedName>
</protein>
<keyword evidence="8" id="KW-1185">Reference proteome</keyword>
<dbReference type="SUPFAM" id="SSF52540">
    <property type="entry name" value="P-loop containing nucleoside triphosphate hydrolases"/>
    <property type="match status" value="1"/>
</dbReference>
<dbReference type="Gene3D" id="3.40.50.300">
    <property type="entry name" value="P-loop containing nucleotide triphosphate hydrolases"/>
    <property type="match status" value="1"/>
</dbReference>
<dbReference type="PROSITE" id="PS50893">
    <property type="entry name" value="ABC_TRANSPORTER_2"/>
    <property type="match status" value="1"/>
</dbReference>
<dbReference type="Proteomes" id="UP001434337">
    <property type="component" value="Chromosome"/>
</dbReference>
<dbReference type="RefSeq" id="WP_342373486.1">
    <property type="nucleotide sequence ID" value="NZ_CP115965.1"/>
</dbReference>
<evidence type="ECO:0000313" key="7">
    <source>
        <dbReference type="EMBL" id="WZX00105.1"/>
    </source>
</evidence>